<dbReference type="EMBL" id="CP089982">
    <property type="protein sequence ID" value="WXA94469.1"/>
    <property type="molecule type" value="Genomic_DNA"/>
</dbReference>
<dbReference type="PANTHER" id="PTHR36440">
    <property type="entry name" value="PUTATIVE (AFU_ORTHOLOGUE AFUA_8G07350)-RELATED"/>
    <property type="match status" value="1"/>
</dbReference>
<feature type="domain" description="Cupin type-2" evidence="1">
    <location>
        <begin position="47"/>
        <end position="107"/>
    </location>
</feature>
<protein>
    <submittedName>
        <fullName evidence="2">Cupin domain-containing protein</fullName>
    </submittedName>
</protein>
<dbReference type="Pfam" id="PF07883">
    <property type="entry name" value="Cupin_2"/>
    <property type="match status" value="1"/>
</dbReference>
<dbReference type="Gene3D" id="2.60.120.10">
    <property type="entry name" value="Jelly Rolls"/>
    <property type="match status" value="1"/>
</dbReference>
<keyword evidence="3" id="KW-1185">Reference proteome</keyword>
<dbReference type="RefSeq" id="WP_394845075.1">
    <property type="nucleotide sequence ID" value="NZ_CP089982.1"/>
</dbReference>
<organism evidence="2 3">
    <name type="scientific">Pendulispora brunnea</name>
    <dbReference type="NCBI Taxonomy" id="2905690"/>
    <lineage>
        <taxon>Bacteria</taxon>
        <taxon>Pseudomonadati</taxon>
        <taxon>Myxococcota</taxon>
        <taxon>Myxococcia</taxon>
        <taxon>Myxococcales</taxon>
        <taxon>Sorangiineae</taxon>
        <taxon>Pendulisporaceae</taxon>
        <taxon>Pendulispora</taxon>
    </lineage>
</organism>
<gene>
    <name evidence="2" type="ORF">LZC95_49485</name>
</gene>
<dbReference type="PANTHER" id="PTHR36440:SF1">
    <property type="entry name" value="PUTATIVE (AFU_ORTHOLOGUE AFUA_8G07350)-RELATED"/>
    <property type="match status" value="1"/>
</dbReference>
<dbReference type="InterPro" id="IPR053146">
    <property type="entry name" value="QDO-like"/>
</dbReference>
<name>A0ABZ2K727_9BACT</name>
<reference evidence="2 3" key="1">
    <citation type="submission" date="2021-12" db="EMBL/GenBank/DDBJ databases">
        <title>Discovery of the Pendulisporaceae a myxobacterial family with distinct sporulation behavior and unique specialized metabolism.</title>
        <authorList>
            <person name="Garcia R."/>
            <person name="Popoff A."/>
            <person name="Bader C.D."/>
            <person name="Loehr J."/>
            <person name="Walesch S."/>
            <person name="Walt C."/>
            <person name="Boldt J."/>
            <person name="Bunk B."/>
            <person name="Haeckl F.J.F.P.J."/>
            <person name="Gunesch A.P."/>
            <person name="Birkelbach J."/>
            <person name="Nuebel U."/>
            <person name="Pietschmann T."/>
            <person name="Bach T."/>
            <person name="Mueller R."/>
        </authorList>
    </citation>
    <scope>NUCLEOTIDE SEQUENCE [LARGE SCALE GENOMIC DNA]</scope>
    <source>
        <strain evidence="2 3">MSr12523</strain>
    </source>
</reference>
<dbReference type="InterPro" id="IPR013096">
    <property type="entry name" value="Cupin_2"/>
</dbReference>
<sequence length="146" mass="15928">MSDEKNRAPVIRPAGAGRAYAMGPVHAVFKADGEETRGQYSISEWWLEPYTRGPGAHMHEEDDVFFVIEGTMSFFVGGAWIDAPKGSLVIAPGGTPHDFENRTGERAGALNFSVPGDFEPHMEGIAEWFRARSAAESRTENAPSDT</sequence>
<accession>A0ABZ2K727</accession>
<dbReference type="SUPFAM" id="SSF51182">
    <property type="entry name" value="RmlC-like cupins"/>
    <property type="match status" value="1"/>
</dbReference>
<evidence type="ECO:0000313" key="3">
    <source>
        <dbReference type="Proteomes" id="UP001379533"/>
    </source>
</evidence>
<proteinExistence type="predicted"/>
<dbReference type="InterPro" id="IPR011051">
    <property type="entry name" value="RmlC_Cupin_sf"/>
</dbReference>
<evidence type="ECO:0000313" key="2">
    <source>
        <dbReference type="EMBL" id="WXA94469.1"/>
    </source>
</evidence>
<dbReference type="InterPro" id="IPR014710">
    <property type="entry name" value="RmlC-like_jellyroll"/>
</dbReference>
<evidence type="ECO:0000259" key="1">
    <source>
        <dbReference type="Pfam" id="PF07883"/>
    </source>
</evidence>
<dbReference type="Proteomes" id="UP001379533">
    <property type="component" value="Chromosome"/>
</dbReference>